<dbReference type="AlphaFoldDB" id="A0A1G9IQW5"/>
<evidence type="ECO:0000256" key="7">
    <source>
        <dbReference type="ARBA" id="ARBA00024867"/>
    </source>
</evidence>
<dbReference type="GO" id="GO:0006355">
    <property type="term" value="P:regulation of DNA-templated transcription"/>
    <property type="evidence" value="ECO:0007669"/>
    <property type="project" value="TreeGrafter"/>
</dbReference>
<dbReference type="STRING" id="321763.SAMN04488692_10339"/>
<evidence type="ECO:0000256" key="3">
    <source>
        <dbReference type="ARBA" id="ARBA00023012"/>
    </source>
</evidence>
<evidence type="ECO:0000313" key="12">
    <source>
        <dbReference type="Proteomes" id="UP000199476"/>
    </source>
</evidence>
<keyword evidence="12" id="KW-1185">Reference proteome</keyword>
<evidence type="ECO:0000256" key="4">
    <source>
        <dbReference type="ARBA" id="ARBA00023015"/>
    </source>
</evidence>
<evidence type="ECO:0000256" key="9">
    <source>
        <dbReference type="SAM" id="Coils"/>
    </source>
</evidence>
<evidence type="ECO:0000259" key="10">
    <source>
        <dbReference type="PROSITE" id="PS50110"/>
    </source>
</evidence>
<dbReference type="EMBL" id="FNGO01000003">
    <property type="protein sequence ID" value="SDL27557.1"/>
    <property type="molecule type" value="Genomic_DNA"/>
</dbReference>
<dbReference type="Gene3D" id="3.40.50.2300">
    <property type="match status" value="1"/>
</dbReference>
<feature type="modified residue" description="4-aspartylphosphate" evidence="8">
    <location>
        <position position="56"/>
    </location>
</feature>
<keyword evidence="4" id="KW-0805">Transcription regulation</keyword>
<dbReference type="Pfam" id="PF00072">
    <property type="entry name" value="Response_reg"/>
    <property type="match status" value="1"/>
</dbReference>
<keyword evidence="3" id="KW-0902">Two-component regulatory system</keyword>
<feature type="domain" description="Response regulatory" evidence="10">
    <location>
        <begin position="6"/>
        <end position="123"/>
    </location>
</feature>
<dbReference type="PANTHER" id="PTHR48111:SF1">
    <property type="entry name" value="TWO-COMPONENT RESPONSE REGULATOR ORR33"/>
    <property type="match status" value="1"/>
</dbReference>
<evidence type="ECO:0000256" key="5">
    <source>
        <dbReference type="ARBA" id="ARBA00023125"/>
    </source>
</evidence>
<gene>
    <name evidence="11" type="ORF">SAMN04488692_10339</name>
</gene>
<keyword evidence="5" id="KW-0238">DNA-binding</keyword>
<comment type="function">
    <text evidence="7">May play the central regulatory role in sporulation. It may be an element of the effector pathway responsible for the activation of sporulation genes in response to nutritional stress. Spo0A may act in concert with spo0H (a sigma factor) to control the expression of some genes that are critical to the sporulation process.</text>
</comment>
<proteinExistence type="predicted"/>
<name>A0A1G9IQW5_9FIRM</name>
<dbReference type="GO" id="GO:0005829">
    <property type="term" value="C:cytosol"/>
    <property type="evidence" value="ECO:0007669"/>
    <property type="project" value="TreeGrafter"/>
</dbReference>
<accession>A0A1G9IQW5</accession>
<keyword evidence="6" id="KW-0804">Transcription</keyword>
<dbReference type="SUPFAM" id="SSF52172">
    <property type="entry name" value="CheY-like"/>
    <property type="match status" value="1"/>
</dbReference>
<dbReference type="RefSeq" id="WP_089758174.1">
    <property type="nucleotide sequence ID" value="NZ_FNGO01000003.1"/>
</dbReference>
<dbReference type="InterPro" id="IPR001789">
    <property type="entry name" value="Sig_transdc_resp-reg_receiver"/>
</dbReference>
<keyword evidence="9" id="KW-0175">Coiled coil</keyword>
<evidence type="ECO:0000256" key="2">
    <source>
        <dbReference type="ARBA" id="ARBA00022553"/>
    </source>
</evidence>
<organism evidence="11 12">
    <name type="scientific">Halarsenatibacter silvermanii</name>
    <dbReference type="NCBI Taxonomy" id="321763"/>
    <lineage>
        <taxon>Bacteria</taxon>
        <taxon>Bacillati</taxon>
        <taxon>Bacillota</taxon>
        <taxon>Clostridia</taxon>
        <taxon>Halanaerobiales</taxon>
        <taxon>Halarsenatibacteraceae</taxon>
        <taxon>Halarsenatibacter</taxon>
    </lineage>
</organism>
<dbReference type="InterPro" id="IPR039420">
    <property type="entry name" value="WalR-like"/>
</dbReference>
<dbReference type="GO" id="GO:0000156">
    <property type="term" value="F:phosphorelay response regulator activity"/>
    <property type="evidence" value="ECO:0007669"/>
    <property type="project" value="TreeGrafter"/>
</dbReference>
<evidence type="ECO:0000256" key="1">
    <source>
        <dbReference type="ARBA" id="ARBA00018672"/>
    </source>
</evidence>
<sequence>MSIEELILVVDDNRQNLVMLESYLQEEGYSVIALSSGEEALEILRKEVKIKLVLLDVMMPGINGIEVCEKIRFEMGRDELSIILVTSLDAREDRLEGLEAGADDFLTKPIDWAELMARVKSLLRFKRAHDRVEKQRQRLEHQLNLARRVQKALANLDLPPELAGEIFYRPMEKNRR</sequence>
<reference evidence="11 12" key="1">
    <citation type="submission" date="2016-10" db="EMBL/GenBank/DDBJ databases">
        <authorList>
            <person name="de Groot N.N."/>
        </authorList>
    </citation>
    <scope>NUCLEOTIDE SEQUENCE [LARGE SCALE GENOMIC DNA]</scope>
    <source>
        <strain evidence="11 12">SLAS-1</strain>
    </source>
</reference>
<keyword evidence="2 8" id="KW-0597">Phosphoprotein</keyword>
<dbReference type="GO" id="GO:0032993">
    <property type="term" value="C:protein-DNA complex"/>
    <property type="evidence" value="ECO:0007669"/>
    <property type="project" value="TreeGrafter"/>
</dbReference>
<dbReference type="PANTHER" id="PTHR48111">
    <property type="entry name" value="REGULATOR OF RPOS"/>
    <property type="match status" value="1"/>
</dbReference>
<evidence type="ECO:0000256" key="8">
    <source>
        <dbReference type="PROSITE-ProRule" id="PRU00169"/>
    </source>
</evidence>
<evidence type="ECO:0000256" key="6">
    <source>
        <dbReference type="ARBA" id="ARBA00023163"/>
    </source>
</evidence>
<feature type="coiled-coil region" evidence="9">
    <location>
        <begin position="122"/>
        <end position="149"/>
    </location>
</feature>
<dbReference type="Proteomes" id="UP000199476">
    <property type="component" value="Unassembled WGS sequence"/>
</dbReference>
<dbReference type="OrthoDB" id="9763484at2"/>
<dbReference type="SMART" id="SM00448">
    <property type="entry name" value="REC"/>
    <property type="match status" value="1"/>
</dbReference>
<dbReference type="InterPro" id="IPR011006">
    <property type="entry name" value="CheY-like_superfamily"/>
</dbReference>
<dbReference type="PROSITE" id="PS50110">
    <property type="entry name" value="RESPONSE_REGULATORY"/>
    <property type="match status" value="1"/>
</dbReference>
<evidence type="ECO:0000313" key="11">
    <source>
        <dbReference type="EMBL" id="SDL27557.1"/>
    </source>
</evidence>
<dbReference type="GO" id="GO:0000976">
    <property type="term" value="F:transcription cis-regulatory region binding"/>
    <property type="evidence" value="ECO:0007669"/>
    <property type="project" value="TreeGrafter"/>
</dbReference>
<protein>
    <recommendedName>
        <fullName evidence="1">Stage 0 sporulation protein A homolog</fullName>
    </recommendedName>
</protein>